<reference evidence="1 2" key="1">
    <citation type="journal article" date="2012" name="Science">
        <title>The Paleozoic origin of enzymatic lignin decomposition reconstructed from 31 fungal genomes.</title>
        <authorList>
            <person name="Floudas D."/>
            <person name="Binder M."/>
            <person name="Riley R."/>
            <person name="Barry K."/>
            <person name="Blanchette R.A."/>
            <person name="Henrissat B."/>
            <person name="Martinez A.T."/>
            <person name="Otillar R."/>
            <person name="Spatafora J.W."/>
            <person name="Yadav J.S."/>
            <person name="Aerts A."/>
            <person name="Benoit I."/>
            <person name="Boyd A."/>
            <person name="Carlson A."/>
            <person name="Copeland A."/>
            <person name="Coutinho P.M."/>
            <person name="de Vries R.P."/>
            <person name="Ferreira P."/>
            <person name="Findley K."/>
            <person name="Foster B."/>
            <person name="Gaskell J."/>
            <person name="Glotzer D."/>
            <person name="Gorecki P."/>
            <person name="Heitman J."/>
            <person name="Hesse C."/>
            <person name="Hori C."/>
            <person name="Igarashi K."/>
            <person name="Jurgens J.A."/>
            <person name="Kallen N."/>
            <person name="Kersten P."/>
            <person name="Kohler A."/>
            <person name="Kuees U."/>
            <person name="Kumar T.K.A."/>
            <person name="Kuo A."/>
            <person name="LaButti K."/>
            <person name="Larrondo L.F."/>
            <person name="Lindquist E."/>
            <person name="Ling A."/>
            <person name="Lombard V."/>
            <person name="Lucas S."/>
            <person name="Lundell T."/>
            <person name="Martin R."/>
            <person name="McLaughlin D.J."/>
            <person name="Morgenstern I."/>
            <person name="Morin E."/>
            <person name="Murat C."/>
            <person name="Nagy L.G."/>
            <person name="Nolan M."/>
            <person name="Ohm R.A."/>
            <person name="Patyshakuliyeva A."/>
            <person name="Rokas A."/>
            <person name="Ruiz-Duenas F.J."/>
            <person name="Sabat G."/>
            <person name="Salamov A."/>
            <person name="Samejima M."/>
            <person name="Schmutz J."/>
            <person name="Slot J.C."/>
            <person name="St John F."/>
            <person name="Stenlid J."/>
            <person name="Sun H."/>
            <person name="Sun S."/>
            <person name="Syed K."/>
            <person name="Tsang A."/>
            <person name="Wiebenga A."/>
            <person name="Young D."/>
            <person name="Pisabarro A."/>
            <person name="Eastwood D.C."/>
            <person name="Martin F."/>
            <person name="Cullen D."/>
            <person name="Grigoriev I.V."/>
            <person name="Hibbett D.S."/>
        </authorList>
    </citation>
    <scope>NUCLEOTIDE SEQUENCE [LARGE SCALE GENOMIC DNA]</scope>
    <source>
        <strain evidence="1 2">ATCC 11539</strain>
    </source>
</reference>
<dbReference type="OrthoDB" id="3250441at2759"/>
<keyword evidence="2" id="KW-1185">Reference proteome</keyword>
<dbReference type="RefSeq" id="XP_007865979.1">
    <property type="nucleotide sequence ID" value="XM_007867788.1"/>
</dbReference>
<dbReference type="HOGENOM" id="CLU_1594714_0_0_1"/>
<protein>
    <submittedName>
        <fullName evidence="1">Uncharacterized protein</fullName>
    </submittedName>
</protein>
<dbReference type="eggNOG" id="ENOG502SRW1">
    <property type="taxonomic scope" value="Eukaryota"/>
</dbReference>
<accession>S7Q8W7</accession>
<dbReference type="GeneID" id="19301862"/>
<evidence type="ECO:0000313" key="1">
    <source>
        <dbReference type="EMBL" id="EPQ55967.1"/>
    </source>
</evidence>
<evidence type="ECO:0000313" key="2">
    <source>
        <dbReference type="Proteomes" id="UP000030669"/>
    </source>
</evidence>
<organism evidence="1 2">
    <name type="scientific">Gloeophyllum trabeum (strain ATCC 11539 / FP-39264 / Madison 617)</name>
    <name type="common">Brown rot fungus</name>
    <dbReference type="NCBI Taxonomy" id="670483"/>
    <lineage>
        <taxon>Eukaryota</taxon>
        <taxon>Fungi</taxon>
        <taxon>Dikarya</taxon>
        <taxon>Basidiomycota</taxon>
        <taxon>Agaricomycotina</taxon>
        <taxon>Agaricomycetes</taxon>
        <taxon>Gloeophyllales</taxon>
        <taxon>Gloeophyllaceae</taxon>
        <taxon>Gloeophyllum</taxon>
    </lineage>
</organism>
<dbReference type="Proteomes" id="UP000030669">
    <property type="component" value="Unassembled WGS sequence"/>
</dbReference>
<dbReference type="EMBL" id="KB469301">
    <property type="protein sequence ID" value="EPQ55967.1"/>
    <property type="molecule type" value="Genomic_DNA"/>
</dbReference>
<gene>
    <name evidence="1" type="ORF">GLOTRDRAFT_129171</name>
</gene>
<proteinExistence type="predicted"/>
<sequence>MPFTRKPKIDGIEPDIAVGGTEPFGLMEVKNEVGLSGDASLQAGLMYARIVTEMMGKQSNCPAVLIGVMGDLLEIAIATYTDGPYIDCLFSYQLCLGFHELTVVPRVACVFKAVKEVFTGLERFYSEIDNVPPPLGISYLFLVAAALPFLRASHAASEIHWPIIRPG</sequence>
<dbReference type="KEGG" id="gtr:GLOTRDRAFT_129171"/>
<dbReference type="STRING" id="670483.S7Q8W7"/>
<dbReference type="AlphaFoldDB" id="S7Q8W7"/>
<name>S7Q8W7_GLOTA</name>